<dbReference type="Proteomes" id="UP000470186">
    <property type="component" value="Unassembled WGS sequence"/>
</dbReference>
<evidence type="ECO:0000313" key="1">
    <source>
        <dbReference type="EMBL" id="MQU33726.1"/>
    </source>
</evidence>
<comment type="caution">
    <text evidence="1">The sequence shown here is derived from an EMBL/GenBank/DDBJ whole genome shotgun (WGS) entry which is preliminary data.</text>
</comment>
<dbReference type="AlphaFoldDB" id="A0A7X2CK38"/>
<dbReference type="RefSeq" id="WP_153351591.1">
    <property type="nucleotide sequence ID" value="NZ_WIVX01000124.1"/>
</dbReference>
<gene>
    <name evidence="1" type="ORF">GHO30_20465</name>
</gene>
<name>A0A7X2CK38_9PSED</name>
<protein>
    <submittedName>
        <fullName evidence="1">Uncharacterized protein</fullName>
    </submittedName>
</protein>
<keyword evidence="2" id="KW-1185">Reference proteome</keyword>
<proteinExistence type="predicted"/>
<evidence type="ECO:0000313" key="2">
    <source>
        <dbReference type="Proteomes" id="UP000470186"/>
    </source>
</evidence>
<reference evidence="1 2" key="1">
    <citation type="submission" date="2019-10" db="EMBL/GenBank/DDBJ databases">
        <title>Evaluation of single-gene subtyping targets for Pseudomonas.</title>
        <authorList>
            <person name="Reichler S.J."/>
            <person name="Orsi R.H."/>
            <person name="Wiedmann M."/>
            <person name="Martin N.H."/>
            <person name="Murphy S.I."/>
        </authorList>
    </citation>
    <scope>NUCLEOTIDE SEQUENCE [LARGE SCALE GENOMIC DNA]</scope>
    <source>
        <strain evidence="1 2">FSL R10-2107</strain>
    </source>
</reference>
<sequence>MSALLKAQFEHDEQLPPPVSEIAQEVAREEWLHNAVEQLMLGCDVKFHRRMRKAQGVTVAELEAAVDEYANGRLADGEVVTPSLGRLLIENSGGRVDKAATVELLGPSDHPRGKLGEIAERLLRPLVKDALIAQAEDGES</sequence>
<accession>A0A7X2CK38</accession>
<organism evidence="1 2">
    <name type="scientific">Pseudomonas helleri</name>
    <dbReference type="NCBI Taxonomy" id="1608996"/>
    <lineage>
        <taxon>Bacteria</taxon>
        <taxon>Pseudomonadati</taxon>
        <taxon>Pseudomonadota</taxon>
        <taxon>Gammaproteobacteria</taxon>
        <taxon>Pseudomonadales</taxon>
        <taxon>Pseudomonadaceae</taxon>
        <taxon>Pseudomonas</taxon>
    </lineage>
</organism>
<dbReference type="EMBL" id="WIVX01000124">
    <property type="protein sequence ID" value="MQU33726.1"/>
    <property type="molecule type" value="Genomic_DNA"/>
</dbReference>